<evidence type="ECO:0000256" key="1">
    <source>
        <dbReference type="SAM" id="Phobius"/>
    </source>
</evidence>
<sequence>MQNTILIHAPGRRQGRGALVLAYTALFALLMGIWAAIFALNGQSFIQYGDTLKQHYPFLVYYGRWLRQAARCVLTGAAVPTWDFSIGYGADIITTLSYYGLGDPLDLLAAFVPGRWTEQLLEGLIVLRLYLAGLAFMAFSRRHGNSRFGTLLGALAYVFSAWPIQAGLIEPVFLVPMYCFPLMLLGADDLFEGRSPVLYIAA</sequence>
<feature type="transmembrane region" description="Helical" evidence="1">
    <location>
        <begin position="120"/>
        <end position="139"/>
    </location>
</feature>
<feature type="transmembrane region" description="Helical" evidence="1">
    <location>
        <begin position="20"/>
        <end position="40"/>
    </location>
</feature>
<name>K1SB15_9ZZZZ</name>
<keyword evidence="1" id="KW-1133">Transmembrane helix</keyword>
<dbReference type="EMBL" id="AJWZ01008270">
    <property type="protein sequence ID" value="EKC54563.1"/>
    <property type="molecule type" value="Genomic_DNA"/>
</dbReference>
<organism evidence="2">
    <name type="scientific">human gut metagenome</name>
    <dbReference type="NCBI Taxonomy" id="408170"/>
    <lineage>
        <taxon>unclassified sequences</taxon>
        <taxon>metagenomes</taxon>
        <taxon>organismal metagenomes</taxon>
    </lineage>
</organism>
<dbReference type="AlphaFoldDB" id="K1SB15"/>
<feature type="transmembrane region" description="Helical" evidence="1">
    <location>
        <begin position="151"/>
        <end position="174"/>
    </location>
</feature>
<gene>
    <name evidence="2" type="ORF">OBE_12023</name>
</gene>
<protein>
    <submittedName>
        <fullName evidence="2">Uncharacterized protein</fullName>
    </submittedName>
</protein>
<accession>K1SB15</accession>
<dbReference type="PANTHER" id="PTHR38454">
    <property type="entry name" value="INTEGRAL MEMBRANE PROTEIN-RELATED"/>
    <property type="match status" value="1"/>
</dbReference>
<dbReference type="Pfam" id="PF09586">
    <property type="entry name" value="YfhO"/>
    <property type="match status" value="1"/>
</dbReference>
<keyword evidence="1" id="KW-0812">Transmembrane</keyword>
<feature type="non-terminal residue" evidence="2">
    <location>
        <position position="202"/>
    </location>
</feature>
<proteinExistence type="predicted"/>
<dbReference type="InterPro" id="IPR018580">
    <property type="entry name" value="Uncharacterised_YfhO"/>
</dbReference>
<reference evidence="2" key="1">
    <citation type="journal article" date="2013" name="Environ. Microbiol.">
        <title>Microbiota from the distal guts of lean and obese adolescents exhibit partial functional redundancy besides clear differences in community structure.</title>
        <authorList>
            <person name="Ferrer M."/>
            <person name="Ruiz A."/>
            <person name="Lanza F."/>
            <person name="Haange S.B."/>
            <person name="Oberbach A."/>
            <person name="Till H."/>
            <person name="Bargiela R."/>
            <person name="Campoy C."/>
            <person name="Segura M.T."/>
            <person name="Richter M."/>
            <person name="von Bergen M."/>
            <person name="Seifert J."/>
            <person name="Suarez A."/>
        </authorList>
    </citation>
    <scope>NUCLEOTIDE SEQUENCE</scope>
</reference>
<keyword evidence="1" id="KW-0472">Membrane</keyword>
<dbReference type="PANTHER" id="PTHR38454:SF1">
    <property type="entry name" value="INTEGRAL MEMBRANE PROTEIN"/>
    <property type="match status" value="1"/>
</dbReference>
<comment type="caution">
    <text evidence="2">The sequence shown here is derived from an EMBL/GenBank/DDBJ whole genome shotgun (WGS) entry which is preliminary data.</text>
</comment>
<evidence type="ECO:0000313" key="2">
    <source>
        <dbReference type="EMBL" id="EKC54563.1"/>
    </source>
</evidence>